<dbReference type="InterPro" id="IPR036465">
    <property type="entry name" value="vWFA_dom_sf"/>
</dbReference>
<dbReference type="Pfam" id="PF00092">
    <property type="entry name" value="VWA"/>
    <property type="match status" value="1"/>
</dbReference>
<dbReference type="InterPro" id="IPR032838">
    <property type="entry name" value="Vwaint_dom"/>
</dbReference>
<sequence length="722" mass="79454">MVRKSLQITSDLVHLPKQDGSTNEVGLDIHPIPSSNSLLVTVTPPKAPTKSMKHVPCDIVLVIDVSGSMNSDAPAPVANPSEQERNGLTVLDLTKHAARTILETLDENDRLGLVTFSTEAKVVQQLLPMTKKNKTATLTKINSLKVESMTNLWHGILEGIKLFEDDERDNSVASIMILTDGLPNHMCPPQGYIPKLRNYKLPGSINTFGFGYSIRSGLLKSIAEIGNGNYAFIPDAGMIGTVFIHAIANLQSTYATTATLKIKSPSRLEIAEAVGDYVGKQTSTSDGSYSDIHHTLNISIGNLQYGQSRDIFLTYKDATETSTIEAYLDYSPLDSPRNSMHISSKLLNEGSLHMEMEIYHEYRSHICNFLSSLAPLNNKNGEHEPMGVAQLPPKREELRALIDKFKRLNPRDELNISLGEDLYGTEPCGQISLAISTDAFYGRWGKHYLLSLHNAYAKQICNSFKDSGPLQFGKDSPLFISCRDRLDQAFDSLPPPKPSAVVKDEHGTVVKRRVNMSSYHNRSNPCFAGSCGVKLESGKTIPVADVRPGISVWTPAGSRKVVEVVATNVEGEDMCIIGNTLIVTNWHPIRFNSQWVFPAQIALKKTRYFGSIYSLLLGKDNCVDAHSLEVGGFLAVTLGHGMTDMESGDVRSHTFLGDYDKVLGSIRKLPQLRDGIRESMGMDRRIRTGLVCEFLGGLIEDDGLNTSDMGLFPVRQLLCMKA</sequence>
<dbReference type="PROSITE" id="PS50234">
    <property type="entry name" value="VWFA"/>
    <property type="match status" value="1"/>
</dbReference>
<organism evidence="2 3">
    <name type="scientific">Tothia fuscella</name>
    <dbReference type="NCBI Taxonomy" id="1048955"/>
    <lineage>
        <taxon>Eukaryota</taxon>
        <taxon>Fungi</taxon>
        <taxon>Dikarya</taxon>
        <taxon>Ascomycota</taxon>
        <taxon>Pezizomycotina</taxon>
        <taxon>Dothideomycetes</taxon>
        <taxon>Pleosporomycetidae</taxon>
        <taxon>Venturiales</taxon>
        <taxon>Cylindrosympodiaceae</taxon>
        <taxon>Tothia</taxon>
    </lineage>
</organism>
<evidence type="ECO:0000259" key="1">
    <source>
        <dbReference type="PROSITE" id="PS50234"/>
    </source>
</evidence>
<dbReference type="Proteomes" id="UP000800235">
    <property type="component" value="Unassembled WGS sequence"/>
</dbReference>
<gene>
    <name evidence="2" type="ORF">EJ08DRAFT_67512</name>
</gene>
<dbReference type="Pfam" id="PF14624">
    <property type="entry name" value="Vwaint"/>
    <property type="match status" value="1"/>
</dbReference>
<dbReference type="EMBL" id="MU007132">
    <property type="protein sequence ID" value="KAF2418041.1"/>
    <property type="molecule type" value="Genomic_DNA"/>
</dbReference>
<keyword evidence="3" id="KW-1185">Reference proteome</keyword>
<dbReference type="Gene3D" id="3.40.50.410">
    <property type="entry name" value="von Willebrand factor, type A domain"/>
    <property type="match status" value="1"/>
</dbReference>
<evidence type="ECO:0000313" key="2">
    <source>
        <dbReference type="EMBL" id="KAF2418041.1"/>
    </source>
</evidence>
<dbReference type="OrthoDB" id="10264538at2759"/>
<name>A0A9P4TSE5_9PEZI</name>
<dbReference type="InterPro" id="IPR039510">
    <property type="entry name" value="Vint_dom"/>
</dbReference>
<evidence type="ECO:0000313" key="3">
    <source>
        <dbReference type="Proteomes" id="UP000800235"/>
    </source>
</evidence>
<dbReference type="SMART" id="SM00327">
    <property type="entry name" value="VWA"/>
    <property type="match status" value="1"/>
</dbReference>
<reference evidence="2" key="1">
    <citation type="journal article" date="2020" name="Stud. Mycol.">
        <title>101 Dothideomycetes genomes: a test case for predicting lifestyles and emergence of pathogens.</title>
        <authorList>
            <person name="Haridas S."/>
            <person name="Albert R."/>
            <person name="Binder M."/>
            <person name="Bloem J."/>
            <person name="Labutti K."/>
            <person name="Salamov A."/>
            <person name="Andreopoulos B."/>
            <person name="Baker S."/>
            <person name="Barry K."/>
            <person name="Bills G."/>
            <person name="Bluhm B."/>
            <person name="Cannon C."/>
            <person name="Castanera R."/>
            <person name="Culley D."/>
            <person name="Daum C."/>
            <person name="Ezra D."/>
            <person name="Gonzalez J."/>
            <person name="Henrissat B."/>
            <person name="Kuo A."/>
            <person name="Liang C."/>
            <person name="Lipzen A."/>
            <person name="Lutzoni F."/>
            <person name="Magnuson J."/>
            <person name="Mondo S."/>
            <person name="Nolan M."/>
            <person name="Ohm R."/>
            <person name="Pangilinan J."/>
            <person name="Park H.-J."/>
            <person name="Ramirez L."/>
            <person name="Alfaro M."/>
            <person name="Sun H."/>
            <person name="Tritt A."/>
            <person name="Yoshinaga Y."/>
            <person name="Zwiers L.-H."/>
            <person name="Turgeon B."/>
            <person name="Goodwin S."/>
            <person name="Spatafora J."/>
            <person name="Crous P."/>
            <person name="Grigoriev I."/>
        </authorList>
    </citation>
    <scope>NUCLEOTIDE SEQUENCE</scope>
    <source>
        <strain evidence="2">CBS 130266</strain>
    </source>
</reference>
<dbReference type="SUPFAM" id="SSF53300">
    <property type="entry name" value="vWA-like"/>
    <property type="match status" value="1"/>
</dbReference>
<accession>A0A9P4TSE5</accession>
<dbReference type="SUPFAM" id="SSF51294">
    <property type="entry name" value="Hedgehog/intein (Hint) domain"/>
    <property type="match status" value="1"/>
</dbReference>
<dbReference type="InterPro" id="IPR002035">
    <property type="entry name" value="VWF_A"/>
</dbReference>
<protein>
    <submittedName>
        <fullName evidence="2">U-box domain-containing protein</fullName>
    </submittedName>
</protein>
<comment type="caution">
    <text evidence="2">The sequence shown here is derived from an EMBL/GenBank/DDBJ whole genome shotgun (WGS) entry which is preliminary data.</text>
</comment>
<dbReference type="InterPro" id="IPR051266">
    <property type="entry name" value="CLCR"/>
</dbReference>
<dbReference type="InterPro" id="IPR036844">
    <property type="entry name" value="Hint_dom_sf"/>
</dbReference>
<dbReference type="PANTHER" id="PTHR10579">
    <property type="entry name" value="CALCIUM-ACTIVATED CHLORIDE CHANNEL REGULATOR"/>
    <property type="match status" value="1"/>
</dbReference>
<dbReference type="PANTHER" id="PTHR10579:SF156">
    <property type="entry name" value="VWFA DOMAIN-CONTAINING PROTEIN"/>
    <property type="match status" value="1"/>
</dbReference>
<feature type="domain" description="VWFA" evidence="1">
    <location>
        <begin position="58"/>
        <end position="247"/>
    </location>
</feature>
<proteinExistence type="predicted"/>
<dbReference type="Pfam" id="PF14623">
    <property type="entry name" value="Vint"/>
    <property type="match status" value="1"/>
</dbReference>
<dbReference type="AlphaFoldDB" id="A0A9P4TSE5"/>